<accession>A0ABN5X1K3</accession>
<sequence length="51" mass="5971">MTKILQRNLYREVADRIGDLIEHGELAPGERISEKQLCDRFGVSRTRYAKH</sequence>
<dbReference type="EMBL" id="AP019416">
    <property type="protein sequence ID" value="BBI53016.1"/>
    <property type="molecule type" value="Genomic_DNA"/>
</dbReference>
<dbReference type="SUPFAM" id="SSF46785">
    <property type="entry name" value="Winged helix' DNA-binding domain"/>
    <property type="match status" value="1"/>
</dbReference>
<keyword evidence="6" id="KW-1185">Reference proteome</keyword>
<dbReference type="InterPro" id="IPR036390">
    <property type="entry name" value="WH_DNA-bd_sf"/>
</dbReference>
<protein>
    <recommendedName>
        <fullName evidence="4">HTH gntR-type domain-containing protein</fullName>
    </recommendedName>
</protein>
<feature type="domain" description="HTH gntR-type" evidence="4">
    <location>
        <begin position="7"/>
        <end position="51"/>
    </location>
</feature>
<organism evidence="5 6">
    <name type="scientific">Vreelandella olivaria</name>
    <dbReference type="NCBI Taxonomy" id="390919"/>
    <lineage>
        <taxon>Bacteria</taxon>
        <taxon>Pseudomonadati</taxon>
        <taxon>Pseudomonadota</taxon>
        <taxon>Gammaproteobacteria</taxon>
        <taxon>Oceanospirillales</taxon>
        <taxon>Halomonadaceae</taxon>
        <taxon>Vreelandella</taxon>
    </lineage>
</organism>
<dbReference type="Proteomes" id="UP000289555">
    <property type="component" value="Chromosome"/>
</dbReference>
<dbReference type="Pfam" id="PF00392">
    <property type="entry name" value="GntR"/>
    <property type="match status" value="1"/>
</dbReference>
<evidence type="ECO:0000256" key="3">
    <source>
        <dbReference type="ARBA" id="ARBA00023163"/>
    </source>
</evidence>
<evidence type="ECO:0000313" key="6">
    <source>
        <dbReference type="Proteomes" id="UP000289555"/>
    </source>
</evidence>
<evidence type="ECO:0000256" key="2">
    <source>
        <dbReference type="ARBA" id="ARBA00023125"/>
    </source>
</evidence>
<dbReference type="PROSITE" id="PS50949">
    <property type="entry name" value="HTH_GNTR"/>
    <property type="match status" value="1"/>
</dbReference>
<dbReference type="InterPro" id="IPR036388">
    <property type="entry name" value="WH-like_DNA-bd_sf"/>
</dbReference>
<gene>
    <name evidence="5" type="ORF">HORIV_54370</name>
</gene>
<evidence type="ECO:0000259" key="4">
    <source>
        <dbReference type="PROSITE" id="PS50949"/>
    </source>
</evidence>
<keyword evidence="2" id="KW-0238">DNA-binding</keyword>
<evidence type="ECO:0000313" key="5">
    <source>
        <dbReference type="EMBL" id="BBI53016.1"/>
    </source>
</evidence>
<dbReference type="InterPro" id="IPR000524">
    <property type="entry name" value="Tscrpt_reg_HTH_GntR"/>
</dbReference>
<reference evidence="6" key="1">
    <citation type="journal article" date="2019" name="Microbiol. Resour. Announc.">
        <title>Complete Genome Sequence of Halomonas olivaria, a Moderately Halophilic Bacterium Isolated from Olive Processing Effluents, Obtained by Nanopore Sequencing.</title>
        <authorList>
            <person name="Nagata S."/>
            <person name="Ii K.M."/>
            <person name="Tsukimi T."/>
            <person name="Miura M.C."/>
            <person name="Galipon J."/>
            <person name="Arakawa K."/>
        </authorList>
    </citation>
    <scope>NUCLEOTIDE SEQUENCE [LARGE SCALE GENOMIC DNA]</scope>
    <source>
        <strain evidence="6">TYRC17</strain>
    </source>
</reference>
<proteinExistence type="predicted"/>
<evidence type="ECO:0000256" key="1">
    <source>
        <dbReference type="ARBA" id="ARBA00023015"/>
    </source>
</evidence>
<dbReference type="Gene3D" id="1.10.10.10">
    <property type="entry name" value="Winged helix-like DNA-binding domain superfamily/Winged helix DNA-binding domain"/>
    <property type="match status" value="1"/>
</dbReference>
<keyword evidence="3" id="KW-0804">Transcription</keyword>
<keyword evidence="1" id="KW-0805">Transcription regulation</keyword>
<name>A0ABN5X1K3_9GAMM</name>